<sequence>MNLIDFKLDGYDYLTFLIGVLAVIAFFYVMITLGGLPGKLAEKRKHPHAESVKLGGWIGLFTVFPWIHALMWSYHDSLTIDIRKLPKGGQIKTNADAEDGGGDILSATPALSGASDETEAQVGKQPEEQPKPGGAA</sequence>
<gene>
    <name evidence="3" type="primary">yiaW_1</name>
    <name evidence="3" type="ORF">LAX5112_04025</name>
</gene>
<keyword evidence="2" id="KW-0472">Membrane</keyword>
<keyword evidence="2" id="KW-1133">Transmembrane helix</keyword>
<evidence type="ECO:0000256" key="2">
    <source>
        <dbReference type="SAM" id="Phobius"/>
    </source>
</evidence>
<feature type="transmembrane region" description="Helical" evidence="2">
    <location>
        <begin position="54"/>
        <end position="74"/>
    </location>
</feature>
<organism evidence="3 4">
    <name type="scientific">Roseibium alexandrii</name>
    <dbReference type="NCBI Taxonomy" id="388408"/>
    <lineage>
        <taxon>Bacteria</taxon>
        <taxon>Pseudomonadati</taxon>
        <taxon>Pseudomonadota</taxon>
        <taxon>Alphaproteobacteria</taxon>
        <taxon>Hyphomicrobiales</taxon>
        <taxon>Stappiaceae</taxon>
        <taxon>Roseibium</taxon>
    </lineage>
</organism>
<dbReference type="EMBL" id="CXWD01000018">
    <property type="protein sequence ID" value="CTQ74889.1"/>
    <property type="molecule type" value="Genomic_DNA"/>
</dbReference>
<dbReference type="Pfam" id="PF11742">
    <property type="entry name" value="DUF3302"/>
    <property type="match status" value="1"/>
</dbReference>
<feature type="region of interest" description="Disordered" evidence="1">
    <location>
        <begin position="91"/>
        <end position="136"/>
    </location>
</feature>
<evidence type="ECO:0000313" key="4">
    <source>
        <dbReference type="Proteomes" id="UP000053235"/>
    </source>
</evidence>
<protein>
    <submittedName>
        <fullName evidence="3">Inner membrane protein YiaW</fullName>
    </submittedName>
</protein>
<dbReference type="Proteomes" id="UP000053235">
    <property type="component" value="Unassembled WGS sequence"/>
</dbReference>
<evidence type="ECO:0000256" key="1">
    <source>
        <dbReference type="SAM" id="MobiDB-lite"/>
    </source>
</evidence>
<accession>A0A0M7AJ35</accession>
<reference evidence="4" key="1">
    <citation type="submission" date="2015-07" db="EMBL/GenBank/DDBJ databases">
        <authorList>
            <person name="Rodrigo-Torres Lidia"/>
            <person name="Arahal R.David."/>
        </authorList>
    </citation>
    <scope>NUCLEOTIDE SEQUENCE [LARGE SCALE GENOMIC DNA]</scope>
    <source>
        <strain evidence="4">CECT 5112</strain>
    </source>
</reference>
<evidence type="ECO:0000313" key="3">
    <source>
        <dbReference type="EMBL" id="CTQ74889.1"/>
    </source>
</evidence>
<feature type="transmembrane region" description="Helical" evidence="2">
    <location>
        <begin position="13"/>
        <end position="33"/>
    </location>
</feature>
<proteinExistence type="predicted"/>
<keyword evidence="4" id="KW-1185">Reference proteome</keyword>
<keyword evidence="2" id="KW-0812">Transmembrane</keyword>
<dbReference type="RefSeq" id="WP_050776007.1">
    <property type="nucleotide sequence ID" value="NZ_CXWD01000018.1"/>
</dbReference>
<dbReference type="AlphaFoldDB" id="A0A0M7AJ35"/>
<dbReference type="STRING" id="388408.LAX5112_04025"/>
<dbReference type="OrthoDB" id="5737744at2"/>
<name>A0A0M7AJ35_9HYPH</name>
<dbReference type="InterPro" id="IPR011223">
    <property type="entry name" value="UCP028770"/>
</dbReference>